<dbReference type="AlphaFoldDB" id="A0AAE3M1F9"/>
<dbReference type="InterPro" id="IPR034505">
    <property type="entry name" value="Coproporphyrinogen-III_oxidase"/>
</dbReference>
<keyword evidence="2" id="KW-0479">Metal-binding</keyword>
<dbReference type="Pfam" id="PF06969">
    <property type="entry name" value="HemN_C"/>
    <property type="match status" value="1"/>
</dbReference>
<name>A0AAE3M1F9_9BACT</name>
<dbReference type="InterPro" id="IPR006638">
    <property type="entry name" value="Elp3/MiaA/NifB-like_rSAM"/>
</dbReference>
<dbReference type="PANTHER" id="PTHR13932">
    <property type="entry name" value="COPROPORPHYRINIGEN III OXIDASE"/>
    <property type="match status" value="1"/>
</dbReference>
<dbReference type="RefSeq" id="WP_301188737.1">
    <property type="nucleotide sequence ID" value="NZ_JAPDPJ010000001.1"/>
</dbReference>
<evidence type="ECO:0000259" key="3">
    <source>
        <dbReference type="PROSITE" id="PS51918"/>
    </source>
</evidence>
<keyword evidence="2" id="KW-0004">4Fe-4S</keyword>
<comment type="similarity">
    <text evidence="1">Belongs to the anaerobic coproporphyrinogen-III oxidase family. HemW subfamily.</text>
</comment>
<dbReference type="Pfam" id="PF04055">
    <property type="entry name" value="Radical_SAM"/>
    <property type="match status" value="1"/>
</dbReference>
<dbReference type="GO" id="GO:0005737">
    <property type="term" value="C:cytoplasm"/>
    <property type="evidence" value="ECO:0007669"/>
    <property type="project" value="UniProtKB-SubCell"/>
</dbReference>
<dbReference type="GO" id="GO:0051539">
    <property type="term" value="F:4 iron, 4 sulfur cluster binding"/>
    <property type="evidence" value="ECO:0007669"/>
    <property type="project" value="UniProtKB-UniRule"/>
</dbReference>
<evidence type="ECO:0000256" key="1">
    <source>
        <dbReference type="ARBA" id="ARBA00006100"/>
    </source>
</evidence>
<dbReference type="GO" id="GO:0006779">
    <property type="term" value="P:porphyrin-containing compound biosynthetic process"/>
    <property type="evidence" value="ECO:0007669"/>
    <property type="project" value="InterPro"/>
</dbReference>
<evidence type="ECO:0000256" key="2">
    <source>
        <dbReference type="RuleBase" id="RU364116"/>
    </source>
</evidence>
<keyword evidence="2" id="KW-0949">S-adenosyl-L-methionine</keyword>
<dbReference type="InterPro" id="IPR007197">
    <property type="entry name" value="rSAM"/>
</dbReference>
<dbReference type="PROSITE" id="PS51918">
    <property type="entry name" value="RADICAL_SAM"/>
    <property type="match status" value="1"/>
</dbReference>
<dbReference type="SFLD" id="SFLDF00288">
    <property type="entry name" value="HemN-like__clustered_with_nucl"/>
    <property type="match status" value="1"/>
</dbReference>
<dbReference type="SFLD" id="SFLDG01082">
    <property type="entry name" value="B12-binding_domain_containing"/>
    <property type="match status" value="1"/>
</dbReference>
<dbReference type="SFLD" id="SFLDG01065">
    <property type="entry name" value="anaerobic_coproporphyrinogen-I"/>
    <property type="match status" value="1"/>
</dbReference>
<dbReference type="NCBIfam" id="TIGR00539">
    <property type="entry name" value="hemN_rel"/>
    <property type="match status" value="1"/>
</dbReference>
<comment type="subcellular location">
    <subcellularLocation>
        <location evidence="2">Cytoplasm</location>
    </subcellularLocation>
</comment>
<sequence length="375" mass="43433">MAGIYLHIPFCIRKCGYCDFYSITDLSLKDKFVDSLISEISSRKSEFNEEQISTIYFGGGTPSLLTKQNLISILDTIYQYIPKKSVNELTIEVNPDDITPEFLEELIEIGFNRISIGTQSFNDDILKMMNRRHDAKQAMKTVQLAQKKGFKNISIDLIYGVPDMSLTDWESSLNIAVSMNVQHISAYHLTFEKGTPFYSKLKKGELKEISDSDSVDQYQKLLEILNRSGFNDYEISNFAQNGCESQHNSGYWSGKNYFGFGPGAHSYKNNIRRWNISNLLKYIKNVGSYKSYFSNETLSEEDRFNELIMLGLRTRKGVDMNFLNDNFNSEIWNFFKKEYEIQKIKSNVFIDNGFLKVCENKRFITDQIISDFFKI</sequence>
<dbReference type="SFLD" id="SFLDS00029">
    <property type="entry name" value="Radical_SAM"/>
    <property type="match status" value="1"/>
</dbReference>
<keyword evidence="2" id="KW-0143">Chaperone</keyword>
<feature type="domain" description="Radical SAM core" evidence="3">
    <location>
        <begin position="1"/>
        <end position="231"/>
    </location>
</feature>
<evidence type="ECO:0000313" key="4">
    <source>
        <dbReference type="EMBL" id="MCW3785166.1"/>
    </source>
</evidence>
<protein>
    <recommendedName>
        <fullName evidence="2">Heme chaperone HemW</fullName>
    </recommendedName>
</protein>
<comment type="caution">
    <text evidence="4">The sequence shown here is derived from an EMBL/GenBank/DDBJ whole genome shotgun (WGS) entry which is preliminary data.</text>
</comment>
<dbReference type="GO" id="GO:0046872">
    <property type="term" value="F:metal ion binding"/>
    <property type="evidence" value="ECO:0007669"/>
    <property type="project" value="UniProtKB-UniRule"/>
</dbReference>
<evidence type="ECO:0000313" key="5">
    <source>
        <dbReference type="Proteomes" id="UP001209229"/>
    </source>
</evidence>
<reference evidence="4" key="1">
    <citation type="submission" date="2022-10" db="EMBL/GenBank/DDBJ databases">
        <authorList>
            <person name="Yu W.X."/>
        </authorList>
    </citation>
    <scope>NUCLEOTIDE SEQUENCE</scope>
    <source>
        <strain evidence="4">AAT</strain>
    </source>
</reference>
<dbReference type="InterPro" id="IPR023404">
    <property type="entry name" value="rSAM_horseshoe"/>
</dbReference>
<organism evidence="4 5">
    <name type="scientific">Plebeiibacterium sediminum</name>
    <dbReference type="NCBI Taxonomy" id="2992112"/>
    <lineage>
        <taxon>Bacteria</taxon>
        <taxon>Pseudomonadati</taxon>
        <taxon>Bacteroidota</taxon>
        <taxon>Bacteroidia</taxon>
        <taxon>Marinilabiliales</taxon>
        <taxon>Marinilabiliaceae</taxon>
        <taxon>Plebeiibacterium</taxon>
    </lineage>
</organism>
<dbReference type="SFLD" id="SFLDF00562">
    <property type="entry name" value="HemN-like__clustered_with_heat"/>
    <property type="match status" value="1"/>
</dbReference>
<keyword evidence="2" id="KW-0963">Cytoplasm</keyword>
<dbReference type="InterPro" id="IPR004559">
    <property type="entry name" value="HemW-like"/>
</dbReference>
<dbReference type="CDD" id="cd01335">
    <property type="entry name" value="Radical_SAM"/>
    <property type="match status" value="1"/>
</dbReference>
<dbReference type="PANTHER" id="PTHR13932:SF5">
    <property type="entry name" value="RADICAL S-ADENOSYL METHIONINE DOMAIN-CONTAINING PROTEIN 1, MITOCHONDRIAL"/>
    <property type="match status" value="1"/>
</dbReference>
<dbReference type="InterPro" id="IPR058240">
    <property type="entry name" value="rSAM_sf"/>
</dbReference>
<dbReference type="SUPFAM" id="SSF102114">
    <property type="entry name" value="Radical SAM enzymes"/>
    <property type="match status" value="1"/>
</dbReference>
<dbReference type="EMBL" id="JAPDPJ010000001">
    <property type="protein sequence ID" value="MCW3785166.1"/>
    <property type="molecule type" value="Genomic_DNA"/>
</dbReference>
<keyword evidence="2" id="KW-0411">Iron-sulfur</keyword>
<dbReference type="Gene3D" id="3.80.30.20">
    <property type="entry name" value="tm_1862 like domain"/>
    <property type="match status" value="1"/>
</dbReference>
<gene>
    <name evidence="4" type="primary">hemW</name>
    <name evidence="4" type="ORF">OM075_01740</name>
</gene>
<dbReference type="Proteomes" id="UP001209229">
    <property type="component" value="Unassembled WGS sequence"/>
</dbReference>
<proteinExistence type="inferred from homology"/>
<keyword evidence="5" id="KW-1185">Reference proteome</keyword>
<comment type="function">
    <text evidence="2">Probably acts as a heme chaperone, transferring heme to an unknown acceptor. Binds one molecule of heme per monomer, possibly covalently. Binds 1 [4Fe-4S] cluster. The cluster is coordinated with 3 cysteines and an exchangeable S-adenosyl-L-methionine.</text>
</comment>
<keyword evidence="2" id="KW-0349">Heme</keyword>
<dbReference type="GO" id="GO:0004109">
    <property type="term" value="F:coproporphyrinogen oxidase activity"/>
    <property type="evidence" value="ECO:0007669"/>
    <property type="project" value="InterPro"/>
</dbReference>
<dbReference type="SMART" id="SM00729">
    <property type="entry name" value="Elp3"/>
    <property type="match status" value="1"/>
</dbReference>
<accession>A0AAE3M1F9</accession>
<keyword evidence="2" id="KW-0408">Iron</keyword>
<dbReference type="InterPro" id="IPR010723">
    <property type="entry name" value="HemN_C"/>
</dbReference>